<dbReference type="AlphaFoldDB" id="A0A7V7GLU4"/>
<dbReference type="HAMAP" id="MF_01535">
    <property type="entry name" value="Rhamnulokinase"/>
    <property type="match status" value="1"/>
</dbReference>
<dbReference type="InterPro" id="IPR043129">
    <property type="entry name" value="ATPase_NBD"/>
</dbReference>
<comment type="similarity">
    <text evidence="8">Belongs to the rhamnulokinase family.</text>
</comment>
<dbReference type="InterPro" id="IPR000577">
    <property type="entry name" value="Carb_kinase_FGGY"/>
</dbReference>
<dbReference type="InterPro" id="IPR018484">
    <property type="entry name" value="FGGY_N"/>
</dbReference>
<evidence type="ECO:0000256" key="5">
    <source>
        <dbReference type="ARBA" id="ARBA00022840"/>
    </source>
</evidence>
<feature type="active site" description="Proton acceptor" evidence="8">
    <location>
        <position position="237"/>
    </location>
</feature>
<evidence type="ECO:0000259" key="11">
    <source>
        <dbReference type="Pfam" id="PF02782"/>
    </source>
</evidence>
<evidence type="ECO:0000313" key="13">
    <source>
        <dbReference type="Proteomes" id="UP000448762"/>
    </source>
</evidence>
<keyword evidence="7 8" id="KW-0684">Rhamnose metabolism</keyword>
<feature type="binding site" evidence="8">
    <location>
        <begin position="12"/>
        <end position="16"/>
    </location>
    <ligand>
        <name>ATP</name>
        <dbReference type="ChEBI" id="CHEBI:30616"/>
    </ligand>
</feature>
<feature type="binding site" evidence="8">
    <location>
        <position position="259"/>
    </location>
    <ligand>
        <name>ATP</name>
        <dbReference type="ChEBI" id="CHEBI:30616"/>
    </ligand>
</feature>
<proteinExistence type="inferred from homology"/>
<dbReference type="Gene3D" id="3.30.420.40">
    <property type="match status" value="2"/>
</dbReference>
<protein>
    <recommendedName>
        <fullName evidence="8 9">Rhamnulokinase</fullName>
        <shortName evidence="8">RhaB</shortName>
        <ecNumber evidence="8 9">2.7.1.5</ecNumber>
    </recommendedName>
    <alternativeName>
        <fullName evidence="8">ATP:L-rhamnulose phosphotransferase</fullName>
    </alternativeName>
    <alternativeName>
        <fullName evidence="8">L-rhamnulose 1-kinase</fullName>
    </alternativeName>
    <alternativeName>
        <fullName evidence="8">Rhamnulose kinase</fullName>
    </alternativeName>
</protein>
<comment type="function">
    <text evidence="8">Involved in the catabolism of L-rhamnose (6-deoxy-L-mannose). Catalyzes the transfer of the gamma-phosphate group from ATP to the 1-hydroxyl group of L-rhamnulose to yield L-rhamnulose 1-phosphate.</text>
</comment>
<gene>
    <name evidence="8 12" type="primary">rhaB</name>
    <name evidence="12" type="ORF">DTX73_11680</name>
</gene>
<comment type="caution">
    <text evidence="8">Lacks conserved residue(s) required for the propagation of feature annotation.</text>
</comment>
<feature type="binding site" evidence="8">
    <location>
        <position position="296"/>
    </location>
    <ligand>
        <name>substrate</name>
    </ligand>
</feature>
<comment type="similarity">
    <text evidence="1">Belongs to the FGGY kinase family.</text>
</comment>
<feature type="binding site" evidence="8">
    <location>
        <position position="403"/>
    </location>
    <ligand>
        <name>ATP</name>
        <dbReference type="ChEBI" id="CHEBI:30616"/>
    </ligand>
</feature>
<feature type="binding site" evidence="8">
    <location>
        <position position="81"/>
    </location>
    <ligand>
        <name>substrate</name>
    </ligand>
</feature>
<evidence type="ECO:0000313" key="12">
    <source>
        <dbReference type="EMBL" id="KAA0689328.1"/>
    </source>
</evidence>
<evidence type="ECO:0000256" key="3">
    <source>
        <dbReference type="ARBA" id="ARBA00022741"/>
    </source>
</evidence>
<dbReference type="InterPro" id="IPR013449">
    <property type="entry name" value="Rhamnulokinase"/>
</dbReference>
<dbReference type="RefSeq" id="WP_149558324.1">
    <property type="nucleotide sequence ID" value="NZ_JADBBV010000003.1"/>
</dbReference>
<evidence type="ECO:0000256" key="1">
    <source>
        <dbReference type="ARBA" id="ARBA00009156"/>
    </source>
</evidence>
<evidence type="ECO:0000256" key="6">
    <source>
        <dbReference type="ARBA" id="ARBA00023157"/>
    </source>
</evidence>
<comment type="cofactor">
    <cofactor evidence="8">
        <name>Mg(2+)</name>
        <dbReference type="ChEBI" id="CHEBI:18420"/>
    </cofactor>
</comment>
<dbReference type="CDD" id="cd07771">
    <property type="entry name" value="ASKHA_NBD_FGGY_RhaB-like"/>
    <property type="match status" value="1"/>
</dbReference>
<dbReference type="GO" id="GO:0019301">
    <property type="term" value="P:rhamnose catabolic process"/>
    <property type="evidence" value="ECO:0007669"/>
    <property type="project" value="UniProtKB-UniRule"/>
</dbReference>
<evidence type="ECO:0000256" key="8">
    <source>
        <dbReference type="HAMAP-Rule" id="MF_01535"/>
    </source>
</evidence>
<dbReference type="NCBIfam" id="TIGR02627">
    <property type="entry name" value="rhamnulo_kin"/>
    <property type="match status" value="1"/>
</dbReference>
<keyword evidence="3 8" id="KW-0547">Nucleotide-binding</keyword>
<dbReference type="UniPathway" id="UPA00541">
    <property type="reaction ID" value="UER00602"/>
</dbReference>
<dbReference type="EMBL" id="QOVC01000009">
    <property type="protein sequence ID" value="KAA0689328.1"/>
    <property type="molecule type" value="Genomic_DNA"/>
</dbReference>
<comment type="pathway">
    <text evidence="8">Carbohydrate degradation; L-rhamnose degradation; glycerone phosphate from L-rhamnose: step 2/3.</text>
</comment>
<dbReference type="GO" id="GO:0004370">
    <property type="term" value="F:glycerol kinase activity"/>
    <property type="evidence" value="ECO:0007669"/>
    <property type="project" value="TreeGrafter"/>
</dbReference>
<organism evidence="12 13">
    <name type="scientific">Enterococcus faecium</name>
    <name type="common">Streptococcus faecium</name>
    <dbReference type="NCBI Taxonomy" id="1352"/>
    <lineage>
        <taxon>Bacteria</taxon>
        <taxon>Bacillati</taxon>
        <taxon>Bacillota</taxon>
        <taxon>Bacilli</taxon>
        <taxon>Lactobacillales</taxon>
        <taxon>Enterococcaceae</taxon>
        <taxon>Enterococcus</taxon>
    </lineage>
</organism>
<dbReference type="EC" id="2.7.1.5" evidence="8 9"/>
<keyword evidence="8" id="KW-0460">Magnesium</keyword>
<feature type="domain" description="Carbohydrate kinase FGGY N-terminal" evidence="10">
    <location>
        <begin position="6"/>
        <end position="244"/>
    </location>
</feature>
<dbReference type="GO" id="GO:0005524">
    <property type="term" value="F:ATP binding"/>
    <property type="evidence" value="ECO:0007669"/>
    <property type="project" value="UniProtKB-KW"/>
</dbReference>
<dbReference type="GO" id="GO:0006071">
    <property type="term" value="P:glycerol metabolic process"/>
    <property type="evidence" value="ECO:0007669"/>
    <property type="project" value="TreeGrafter"/>
</dbReference>
<feature type="binding site" evidence="8">
    <location>
        <position position="304"/>
    </location>
    <ligand>
        <name>ATP</name>
        <dbReference type="ChEBI" id="CHEBI:30616"/>
    </ligand>
</feature>
<dbReference type="PANTHER" id="PTHR10196:SF93">
    <property type="entry name" value="L-RHAMNULOKINASE"/>
    <property type="match status" value="1"/>
</dbReference>
<accession>A0A7V7GLU4</accession>
<comment type="caution">
    <text evidence="12">The sequence shown here is derived from an EMBL/GenBank/DDBJ whole genome shotgun (WGS) entry which is preliminary data.</text>
</comment>
<dbReference type="Pfam" id="PF02782">
    <property type="entry name" value="FGGY_C"/>
    <property type="match status" value="1"/>
</dbReference>
<keyword evidence="5 8" id="KW-0067">ATP-binding</keyword>
<dbReference type="Proteomes" id="UP000448762">
    <property type="component" value="Unassembled WGS sequence"/>
</dbReference>
<dbReference type="PANTHER" id="PTHR10196">
    <property type="entry name" value="SUGAR KINASE"/>
    <property type="match status" value="1"/>
</dbReference>
<name>A0A7V7GLU4_ENTFC</name>
<reference evidence="12 13" key="1">
    <citation type="submission" date="2018-07" db="EMBL/GenBank/DDBJ databases">
        <title>High quality draft genome sequencing of Enterococcus faecium exhibiting probiotic potential isolated from mucus of freshwater fish.</title>
        <authorList>
            <person name="El-Jeni R."/>
            <person name="Ghedira K."/>
            <person name="Abdelhak S."/>
            <person name="El-Bour M."/>
            <person name="Bouhaouala-Zahar B."/>
        </authorList>
    </citation>
    <scope>NUCLEOTIDE SEQUENCE [LARGE SCALE GENOMIC DNA]</scope>
    <source>
        <strain evidence="12 13">R.A73</strain>
    </source>
</reference>
<dbReference type="Pfam" id="PF00370">
    <property type="entry name" value="FGGY_N"/>
    <property type="match status" value="1"/>
</dbReference>
<feature type="disulfide bond" evidence="8">
    <location>
        <begin position="354"/>
        <end position="371"/>
    </location>
</feature>
<keyword evidence="2 8" id="KW-0808">Transferase</keyword>
<evidence type="ECO:0000256" key="7">
    <source>
        <dbReference type="ARBA" id="ARBA00023308"/>
    </source>
</evidence>
<dbReference type="SUPFAM" id="SSF53067">
    <property type="entry name" value="Actin-like ATPase domain"/>
    <property type="match status" value="2"/>
</dbReference>
<dbReference type="PIRSF" id="PIRSF000538">
    <property type="entry name" value="GlpK"/>
    <property type="match status" value="1"/>
</dbReference>
<dbReference type="InterPro" id="IPR018485">
    <property type="entry name" value="FGGY_C"/>
</dbReference>
<dbReference type="GO" id="GO:0005829">
    <property type="term" value="C:cytosol"/>
    <property type="evidence" value="ECO:0007669"/>
    <property type="project" value="TreeGrafter"/>
</dbReference>
<keyword evidence="6 8" id="KW-1015">Disulfide bond</keyword>
<dbReference type="GO" id="GO:0008993">
    <property type="term" value="F:rhamnulokinase activity"/>
    <property type="evidence" value="ECO:0007669"/>
    <property type="project" value="UniProtKB-UniRule"/>
</dbReference>
<comment type="catalytic activity">
    <reaction evidence="8">
        <text>L-rhamnulose + ATP = L-rhamnulose 1-phosphate + ADP + H(+)</text>
        <dbReference type="Rhea" id="RHEA:20117"/>
        <dbReference type="ChEBI" id="CHEBI:15378"/>
        <dbReference type="ChEBI" id="CHEBI:17897"/>
        <dbReference type="ChEBI" id="CHEBI:30616"/>
        <dbReference type="ChEBI" id="CHEBI:58313"/>
        <dbReference type="ChEBI" id="CHEBI:456216"/>
        <dbReference type="EC" id="2.7.1.5"/>
    </reaction>
</comment>
<evidence type="ECO:0000259" key="10">
    <source>
        <dbReference type="Pfam" id="PF00370"/>
    </source>
</evidence>
<feature type="domain" description="Carbohydrate kinase FGGY C-terminal" evidence="11">
    <location>
        <begin position="254"/>
        <end position="440"/>
    </location>
</feature>
<evidence type="ECO:0000256" key="9">
    <source>
        <dbReference type="NCBIfam" id="TIGR02627"/>
    </source>
</evidence>
<evidence type="ECO:0000256" key="4">
    <source>
        <dbReference type="ARBA" id="ARBA00022777"/>
    </source>
</evidence>
<evidence type="ECO:0000256" key="2">
    <source>
        <dbReference type="ARBA" id="ARBA00022679"/>
    </source>
</evidence>
<feature type="binding site" evidence="8">
    <location>
        <begin position="236"/>
        <end position="238"/>
    </location>
    <ligand>
        <name>substrate</name>
    </ligand>
</feature>
<sequence length="486" mass="54857">MNPTFVAIDIGASSGRLMKSTRNDEGSLVLEEVHRFKNGFRNKDGHDRWKIDYIIEEILIGFEKLKKTGIDHCFAGIDTWAVDYCLIDEQGERMNDPIAYRDDRTDEAVKQFSESYSLDKLYEQTGIQIQPFNTLFQLFVEEKDHLAKAHKLLLIPDYLGYVFTGNMVTEKTNASTMQLLNAGTKEWETELLEKVGVSKELFPPLTEPGTILGDLQKEKFSTYDLPDVTFITVASHDTASAVLGTPGQGEHWGYISSGTWSLLGMETKIANVSRAAFSENYTNEWGAHNTVRFLKNIMGMWLIQEVARMQEYEYSYAELAELAAKEKPLQQVMEINAPRFLNPKNMIEEIQQYCFETEQPVPVSPGAIARCVYDNLALCYAQELIKVEHLTGTKLEKLHIVGGGSNNRLLNQLTADYAGIIVEAGPSEATAIGNVAMQMLSTGQFSNIEQARNVIKQSFPCETFYPDENKQNTMEWYVNKIKGVIV</sequence>
<keyword evidence="4 8" id="KW-0418">Kinase</keyword>